<protein>
    <recommendedName>
        <fullName evidence="2">C-type lectin domain-containing protein</fullName>
    </recommendedName>
</protein>
<proteinExistence type="predicted"/>
<dbReference type="AlphaFoldDB" id="A0ABD0KV78"/>
<dbReference type="SUPFAM" id="SSF56436">
    <property type="entry name" value="C-type lectin-like"/>
    <property type="match status" value="1"/>
</dbReference>
<dbReference type="EMBL" id="JACVVK020000118">
    <property type="protein sequence ID" value="KAK7491186.1"/>
    <property type="molecule type" value="Genomic_DNA"/>
</dbReference>
<organism evidence="3 4">
    <name type="scientific">Batillaria attramentaria</name>
    <dbReference type="NCBI Taxonomy" id="370345"/>
    <lineage>
        <taxon>Eukaryota</taxon>
        <taxon>Metazoa</taxon>
        <taxon>Spiralia</taxon>
        <taxon>Lophotrochozoa</taxon>
        <taxon>Mollusca</taxon>
        <taxon>Gastropoda</taxon>
        <taxon>Caenogastropoda</taxon>
        <taxon>Sorbeoconcha</taxon>
        <taxon>Cerithioidea</taxon>
        <taxon>Batillariidae</taxon>
        <taxon>Batillaria</taxon>
    </lineage>
</organism>
<evidence type="ECO:0000259" key="2">
    <source>
        <dbReference type="PROSITE" id="PS50041"/>
    </source>
</evidence>
<accession>A0ABD0KV78</accession>
<evidence type="ECO:0000256" key="1">
    <source>
        <dbReference type="SAM" id="SignalP"/>
    </source>
</evidence>
<dbReference type="PROSITE" id="PS50041">
    <property type="entry name" value="C_TYPE_LECTIN_2"/>
    <property type="match status" value="1"/>
</dbReference>
<keyword evidence="4" id="KW-1185">Reference proteome</keyword>
<reference evidence="3 4" key="1">
    <citation type="journal article" date="2023" name="Sci. Data">
        <title>Genome assembly of the Korean intertidal mud-creeper Batillaria attramentaria.</title>
        <authorList>
            <person name="Patra A.K."/>
            <person name="Ho P.T."/>
            <person name="Jun S."/>
            <person name="Lee S.J."/>
            <person name="Kim Y."/>
            <person name="Won Y.J."/>
        </authorList>
    </citation>
    <scope>NUCLEOTIDE SEQUENCE [LARGE SCALE GENOMIC DNA]</scope>
    <source>
        <strain evidence="3">Wonlab-2016</strain>
    </source>
</reference>
<dbReference type="SMART" id="SM00034">
    <property type="entry name" value="CLECT"/>
    <property type="match status" value="1"/>
</dbReference>
<keyword evidence="1" id="KW-0732">Signal</keyword>
<feature type="chain" id="PRO_5044805869" description="C-type lectin domain-containing protein" evidence="1">
    <location>
        <begin position="20"/>
        <end position="236"/>
    </location>
</feature>
<gene>
    <name evidence="3" type="ORF">BaRGS_00017623</name>
</gene>
<sequence>MFFPYLLLAFLLMNSAVLTSEKQIVFKKKPGILHLSPHSEPNVTCPETSCSLLRCANACVLSKQCALFSYSEAESACVVSDIPETEGNSYDTLEALWDTYEIECPLSEGYALYTTAQSSLKLCLKYVSTLATYTAADDHCKADGARLARVKTQEIVDVVNSLRAGLGGYVWVGADDTAVQGDYRWNDGTPLLVPDSVWAAGEPNSNHERCVMAKTDGLGDLNCAGACPFICQFRSV</sequence>
<dbReference type="InterPro" id="IPR016186">
    <property type="entry name" value="C-type_lectin-like/link_sf"/>
</dbReference>
<dbReference type="InterPro" id="IPR050801">
    <property type="entry name" value="Ca-Dep_Lectins_ImmuneDev"/>
</dbReference>
<dbReference type="InterPro" id="IPR001304">
    <property type="entry name" value="C-type_lectin-like"/>
</dbReference>
<dbReference type="InterPro" id="IPR016187">
    <property type="entry name" value="CTDL_fold"/>
</dbReference>
<dbReference type="PANTHER" id="PTHR22801">
    <property type="entry name" value="LITHOSTATHINE"/>
    <property type="match status" value="1"/>
</dbReference>
<evidence type="ECO:0000313" key="3">
    <source>
        <dbReference type="EMBL" id="KAK7491186.1"/>
    </source>
</evidence>
<dbReference type="PANTHER" id="PTHR22801:SF63">
    <property type="entry name" value="C-TYPE LECTIN DOMAIN-CONTAINING PROTEIN"/>
    <property type="match status" value="1"/>
</dbReference>
<comment type="caution">
    <text evidence="3">The sequence shown here is derived from an EMBL/GenBank/DDBJ whole genome shotgun (WGS) entry which is preliminary data.</text>
</comment>
<dbReference type="CDD" id="cd00037">
    <property type="entry name" value="CLECT"/>
    <property type="match status" value="1"/>
</dbReference>
<dbReference type="Gene3D" id="3.10.100.10">
    <property type="entry name" value="Mannose-Binding Protein A, subunit A"/>
    <property type="match status" value="1"/>
</dbReference>
<feature type="signal peptide" evidence="1">
    <location>
        <begin position="1"/>
        <end position="19"/>
    </location>
</feature>
<dbReference type="Proteomes" id="UP001519460">
    <property type="component" value="Unassembled WGS sequence"/>
</dbReference>
<dbReference type="Pfam" id="PF00059">
    <property type="entry name" value="Lectin_C"/>
    <property type="match status" value="1"/>
</dbReference>
<evidence type="ECO:0000313" key="4">
    <source>
        <dbReference type="Proteomes" id="UP001519460"/>
    </source>
</evidence>
<feature type="domain" description="C-type lectin" evidence="2">
    <location>
        <begin position="123"/>
        <end position="232"/>
    </location>
</feature>
<name>A0ABD0KV78_9CAEN</name>